<comment type="subcellular location">
    <subcellularLocation>
        <location evidence="1">Cell inner membrane</location>
        <topology evidence="1">Single-pass membrane protein</topology>
        <orientation evidence="1">Periplasmic side</orientation>
    </subcellularLocation>
</comment>
<dbReference type="InterPro" id="IPR004799">
    <property type="entry name" value="Periplasmic_diS_OxRdtase_DsbE"/>
</dbReference>
<dbReference type="NCBIfam" id="TIGR00385">
    <property type="entry name" value="dsbE"/>
    <property type="match status" value="1"/>
</dbReference>
<dbReference type="GO" id="GO:0005886">
    <property type="term" value="C:plasma membrane"/>
    <property type="evidence" value="ECO:0007669"/>
    <property type="project" value="UniProtKB-SubCell"/>
</dbReference>
<evidence type="ECO:0000256" key="1">
    <source>
        <dbReference type="ARBA" id="ARBA00004383"/>
    </source>
</evidence>
<gene>
    <name evidence="7" type="ORF">DKT75_13775</name>
</gene>
<dbReference type="CDD" id="cd03010">
    <property type="entry name" value="TlpA_like_DsbE"/>
    <property type="match status" value="1"/>
</dbReference>
<dbReference type="SUPFAM" id="SSF52833">
    <property type="entry name" value="Thioredoxin-like"/>
    <property type="match status" value="1"/>
</dbReference>
<dbReference type="RefSeq" id="WP_109824020.1">
    <property type="nucleotide sequence ID" value="NZ_QGKL01000037.1"/>
</dbReference>
<dbReference type="PANTHER" id="PTHR42852">
    <property type="entry name" value="THIOL:DISULFIDE INTERCHANGE PROTEIN DSBE"/>
    <property type="match status" value="1"/>
</dbReference>
<evidence type="ECO:0000313" key="8">
    <source>
        <dbReference type="Proteomes" id="UP000245506"/>
    </source>
</evidence>
<evidence type="ECO:0000313" key="7">
    <source>
        <dbReference type="EMBL" id="PWQ94998.1"/>
    </source>
</evidence>
<organism evidence="7 8">
    <name type="scientific">Leucothrix arctica</name>
    <dbReference type="NCBI Taxonomy" id="1481894"/>
    <lineage>
        <taxon>Bacteria</taxon>
        <taxon>Pseudomonadati</taxon>
        <taxon>Pseudomonadota</taxon>
        <taxon>Gammaproteobacteria</taxon>
        <taxon>Thiotrichales</taxon>
        <taxon>Thiotrichaceae</taxon>
        <taxon>Leucothrix</taxon>
    </lineage>
</organism>
<dbReference type="EMBL" id="QGKL01000037">
    <property type="protein sequence ID" value="PWQ94998.1"/>
    <property type="molecule type" value="Genomic_DNA"/>
</dbReference>
<dbReference type="InterPro" id="IPR013740">
    <property type="entry name" value="Redoxin"/>
</dbReference>
<evidence type="ECO:0000256" key="4">
    <source>
        <dbReference type="ARBA" id="ARBA00023157"/>
    </source>
</evidence>
<dbReference type="PROSITE" id="PS51352">
    <property type="entry name" value="THIOREDOXIN_2"/>
    <property type="match status" value="1"/>
</dbReference>
<dbReference type="GO" id="GO:0017004">
    <property type="term" value="P:cytochrome complex assembly"/>
    <property type="evidence" value="ECO:0007669"/>
    <property type="project" value="UniProtKB-KW"/>
</dbReference>
<dbReference type="OrthoDB" id="9799347at2"/>
<comment type="similarity">
    <text evidence="2">Belongs to the thioredoxin family. DsbE subfamily.</text>
</comment>
<keyword evidence="4" id="KW-1015">Disulfide bond</keyword>
<evidence type="ECO:0000256" key="5">
    <source>
        <dbReference type="ARBA" id="ARBA00023284"/>
    </source>
</evidence>
<dbReference type="Proteomes" id="UP000245506">
    <property type="component" value="Unassembled WGS sequence"/>
</dbReference>
<name>A0A317C914_9GAMM</name>
<evidence type="ECO:0000256" key="2">
    <source>
        <dbReference type="ARBA" id="ARBA00007758"/>
    </source>
</evidence>
<dbReference type="Gene3D" id="3.40.30.10">
    <property type="entry name" value="Glutaredoxin"/>
    <property type="match status" value="1"/>
</dbReference>
<keyword evidence="5" id="KW-0676">Redox-active center</keyword>
<dbReference type="PANTHER" id="PTHR42852:SF6">
    <property type="entry name" value="THIOL:DISULFIDE INTERCHANGE PROTEIN DSBE"/>
    <property type="match status" value="1"/>
</dbReference>
<dbReference type="GO" id="GO:0030288">
    <property type="term" value="C:outer membrane-bounded periplasmic space"/>
    <property type="evidence" value="ECO:0007669"/>
    <property type="project" value="InterPro"/>
</dbReference>
<dbReference type="AlphaFoldDB" id="A0A317C914"/>
<dbReference type="GO" id="GO:0015036">
    <property type="term" value="F:disulfide oxidoreductase activity"/>
    <property type="evidence" value="ECO:0007669"/>
    <property type="project" value="InterPro"/>
</dbReference>
<feature type="domain" description="Thioredoxin" evidence="6">
    <location>
        <begin position="33"/>
        <end position="175"/>
    </location>
</feature>
<keyword evidence="3" id="KW-0201">Cytochrome c-type biogenesis</keyword>
<evidence type="ECO:0000259" key="6">
    <source>
        <dbReference type="PROSITE" id="PS51352"/>
    </source>
</evidence>
<dbReference type="Pfam" id="PF08534">
    <property type="entry name" value="Redoxin"/>
    <property type="match status" value="1"/>
</dbReference>
<reference evidence="7 8" key="1">
    <citation type="submission" date="2018-05" db="EMBL/GenBank/DDBJ databases">
        <title>Leucothrix arctica sp. nov., isolated from Arctic seawater.</title>
        <authorList>
            <person name="Choi A."/>
            <person name="Baek K."/>
        </authorList>
    </citation>
    <scope>NUCLEOTIDE SEQUENCE [LARGE SCALE GENOMIC DNA]</scope>
    <source>
        <strain evidence="7 8">IMCC9719</strain>
    </source>
</reference>
<dbReference type="InterPro" id="IPR013766">
    <property type="entry name" value="Thioredoxin_domain"/>
</dbReference>
<keyword evidence="8" id="KW-1185">Reference proteome</keyword>
<dbReference type="InterPro" id="IPR036249">
    <property type="entry name" value="Thioredoxin-like_sf"/>
</dbReference>
<sequence length="178" mass="19691">MKKSALIPLAVFAVLVVFLGVGLGLKPREVPSPFIGKPVPQFVLPELMKDGKTISPADLKGQVWMLNVFASWCFACRAEHEVLSAFINAEKIPVVGLNYKDEAEDAKNWLAALGNPYQHIAFDYKGDVGIDYGVYGVPETFVIDKKGIIRHKQIGPVFDETVVDTLLPLVLKLREEKI</sequence>
<dbReference type="InterPro" id="IPR050553">
    <property type="entry name" value="Thioredoxin_ResA/DsbE_sf"/>
</dbReference>
<protein>
    <submittedName>
        <fullName evidence="7">DsbE family thiol:disulfide interchange protein</fullName>
    </submittedName>
</protein>
<accession>A0A317C914</accession>
<comment type="caution">
    <text evidence="7">The sequence shown here is derived from an EMBL/GenBank/DDBJ whole genome shotgun (WGS) entry which is preliminary data.</text>
</comment>
<evidence type="ECO:0000256" key="3">
    <source>
        <dbReference type="ARBA" id="ARBA00022748"/>
    </source>
</evidence>
<proteinExistence type="inferred from homology"/>